<sequence>MKICHRFARIRAGHERDIQGLLNHAERHPDQVSGKVSARRAAGAKHAMARALSRHFERCRECG</sequence>
<reference evidence="2" key="1">
    <citation type="journal article" date="2019" name="Int. J. Syst. Evol. Microbiol.">
        <title>The Global Catalogue of Microorganisms (GCM) 10K type strain sequencing project: providing services to taxonomists for standard genome sequencing and annotation.</title>
        <authorList>
            <consortium name="The Broad Institute Genomics Platform"/>
            <consortium name="The Broad Institute Genome Sequencing Center for Infectious Disease"/>
            <person name="Wu L."/>
            <person name="Ma J."/>
        </authorList>
    </citation>
    <scope>NUCLEOTIDE SEQUENCE [LARGE SCALE GENOMIC DNA]</scope>
    <source>
        <strain evidence="2">PCU 266</strain>
    </source>
</reference>
<dbReference type="RefSeq" id="WP_344480302.1">
    <property type="nucleotide sequence ID" value="NZ_BAAASB010000014.1"/>
</dbReference>
<protein>
    <submittedName>
        <fullName evidence="1">Uncharacterized protein</fullName>
    </submittedName>
</protein>
<dbReference type="Proteomes" id="UP001596160">
    <property type="component" value="Unassembled WGS sequence"/>
</dbReference>
<accession>A0ABW0AKK5</accession>
<keyword evidence="2" id="KW-1185">Reference proteome</keyword>
<gene>
    <name evidence="1" type="ORF">ACFPRH_20335</name>
</gene>
<dbReference type="EMBL" id="JBHSKP010000013">
    <property type="protein sequence ID" value="MFC5154087.1"/>
    <property type="molecule type" value="Genomic_DNA"/>
</dbReference>
<evidence type="ECO:0000313" key="1">
    <source>
        <dbReference type="EMBL" id="MFC5154087.1"/>
    </source>
</evidence>
<comment type="caution">
    <text evidence="1">The sequence shown here is derived from an EMBL/GenBank/DDBJ whole genome shotgun (WGS) entry which is preliminary data.</text>
</comment>
<evidence type="ECO:0000313" key="2">
    <source>
        <dbReference type="Proteomes" id="UP001596160"/>
    </source>
</evidence>
<proteinExistence type="predicted"/>
<organism evidence="1 2">
    <name type="scientific">Streptomyces amakusaensis</name>
    <dbReference type="NCBI Taxonomy" id="67271"/>
    <lineage>
        <taxon>Bacteria</taxon>
        <taxon>Bacillati</taxon>
        <taxon>Actinomycetota</taxon>
        <taxon>Actinomycetes</taxon>
        <taxon>Kitasatosporales</taxon>
        <taxon>Streptomycetaceae</taxon>
        <taxon>Streptomyces</taxon>
    </lineage>
</organism>
<name>A0ABW0AKK5_9ACTN</name>